<gene>
    <name evidence="7" type="ORF">EV207_12421</name>
</gene>
<dbReference type="NCBIfam" id="NF006187">
    <property type="entry name" value="PRK08322.1"/>
    <property type="match status" value="1"/>
</dbReference>
<dbReference type="GO" id="GO:0030976">
    <property type="term" value="F:thiamine pyrophosphate binding"/>
    <property type="evidence" value="ECO:0007669"/>
    <property type="project" value="InterPro"/>
</dbReference>
<dbReference type="SUPFAM" id="SSF52518">
    <property type="entry name" value="Thiamin diphosphate-binding fold (THDP-binding)"/>
    <property type="match status" value="2"/>
</dbReference>
<feature type="domain" description="Thiamine pyrophosphate enzyme central" evidence="4">
    <location>
        <begin position="188"/>
        <end position="321"/>
    </location>
</feature>
<dbReference type="Pfam" id="PF02776">
    <property type="entry name" value="TPP_enzyme_N"/>
    <property type="match status" value="1"/>
</dbReference>
<dbReference type="GO" id="GO:0005948">
    <property type="term" value="C:acetolactate synthase complex"/>
    <property type="evidence" value="ECO:0007669"/>
    <property type="project" value="TreeGrafter"/>
</dbReference>
<organism evidence="7 8">
    <name type="scientific">Scopulibacillus darangshiensis</name>
    <dbReference type="NCBI Taxonomy" id="442528"/>
    <lineage>
        <taxon>Bacteria</taxon>
        <taxon>Bacillati</taxon>
        <taxon>Bacillota</taxon>
        <taxon>Bacilli</taxon>
        <taxon>Bacillales</taxon>
        <taxon>Sporolactobacillaceae</taxon>
        <taxon>Scopulibacillus</taxon>
    </lineage>
</organism>
<dbReference type="InterPro" id="IPR045229">
    <property type="entry name" value="TPP_enz"/>
</dbReference>
<dbReference type="CDD" id="cd07035">
    <property type="entry name" value="TPP_PYR_POX_like"/>
    <property type="match status" value="1"/>
</dbReference>
<dbReference type="InterPro" id="IPR000399">
    <property type="entry name" value="TPP-bd_CS"/>
</dbReference>
<dbReference type="GO" id="GO:0050660">
    <property type="term" value="F:flavin adenine dinucleotide binding"/>
    <property type="evidence" value="ECO:0007669"/>
    <property type="project" value="TreeGrafter"/>
</dbReference>
<evidence type="ECO:0000313" key="8">
    <source>
        <dbReference type="Proteomes" id="UP000295416"/>
    </source>
</evidence>
<dbReference type="InterPro" id="IPR012000">
    <property type="entry name" value="Thiamin_PyroP_enz_cen_dom"/>
</dbReference>
<keyword evidence="8" id="KW-1185">Reference proteome</keyword>
<dbReference type="EMBL" id="SLXK01000024">
    <property type="protein sequence ID" value="TCP24522.1"/>
    <property type="molecule type" value="Genomic_DNA"/>
</dbReference>
<evidence type="ECO:0000256" key="1">
    <source>
        <dbReference type="ARBA" id="ARBA00007812"/>
    </source>
</evidence>
<evidence type="ECO:0000259" key="4">
    <source>
        <dbReference type="Pfam" id="PF00205"/>
    </source>
</evidence>
<dbReference type="Pfam" id="PF00205">
    <property type="entry name" value="TPP_enzyme_M"/>
    <property type="match status" value="1"/>
</dbReference>
<dbReference type="PROSITE" id="PS00187">
    <property type="entry name" value="TPP_ENZYMES"/>
    <property type="match status" value="1"/>
</dbReference>
<reference evidence="7 8" key="1">
    <citation type="submission" date="2019-03" db="EMBL/GenBank/DDBJ databases">
        <title>Genomic Encyclopedia of Type Strains, Phase IV (KMG-IV): sequencing the most valuable type-strain genomes for metagenomic binning, comparative biology and taxonomic classification.</title>
        <authorList>
            <person name="Goeker M."/>
        </authorList>
    </citation>
    <scope>NUCLEOTIDE SEQUENCE [LARGE SCALE GENOMIC DNA]</scope>
    <source>
        <strain evidence="7 8">DSM 19377</strain>
    </source>
</reference>
<dbReference type="InterPro" id="IPR011766">
    <property type="entry name" value="TPP_enzyme_TPP-bd"/>
</dbReference>
<dbReference type="Gene3D" id="3.40.50.970">
    <property type="match status" value="2"/>
</dbReference>
<dbReference type="FunFam" id="3.40.50.970:FF:000007">
    <property type="entry name" value="Acetolactate synthase"/>
    <property type="match status" value="1"/>
</dbReference>
<evidence type="ECO:0000259" key="6">
    <source>
        <dbReference type="Pfam" id="PF02776"/>
    </source>
</evidence>
<dbReference type="SUPFAM" id="SSF52467">
    <property type="entry name" value="DHS-like NAD/FAD-binding domain"/>
    <property type="match status" value="1"/>
</dbReference>
<dbReference type="InterPro" id="IPR029035">
    <property type="entry name" value="DHS-like_NAD/FAD-binding_dom"/>
</dbReference>
<dbReference type="OrthoDB" id="4494979at2"/>
<protein>
    <submittedName>
        <fullName evidence="7">Acetolactate synthase large subunit</fullName>
    </submittedName>
</protein>
<keyword evidence="2 3" id="KW-0786">Thiamine pyrophosphate</keyword>
<name>A0A4R2NRZ3_9BACL</name>
<feature type="domain" description="Thiamine pyrophosphate enzyme N-terminal TPP-binding" evidence="6">
    <location>
        <begin position="1"/>
        <end position="115"/>
    </location>
</feature>
<dbReference type="PANTHER" id="PTHR18968">
    <property type="entry name" value="THIAMINE PYROPHOSPHATE ENZYMES"/>
    <property type="match status" value="1"/>
</dbReference>
<dbReference type="GO" id="GO:0000287">
    <property type="term" value="F:magnesium ion binding"/>
    <property type="evidence" value="ECO:0007669"/>
    <property type="project" value="InterPro"/>
</dbReference>
<feature type="domain" description="Thiamine pyrophosphate enzyme TPP-binding" evidence="5">
    <location>
        <begin position="379"/>
        <end position="526"/>
    </location>
</feature>
<dbReference type="Proteomes" id="UP000295416">
    <property type="component" value="Unassembled WGS sequence"/>
</dbReference>
<dbReference type="RefSeq" id="WP_132746948.1">
    <property type="nucleotide sequence ID" value="NZ_SLXK01000024.1"/>
</dbReference>
<accession>A0A4R2NRZ3</accession>
<sequence length="546" mass="59968">MRSAELLLKCLENEGVEYIFGVPGEENLDVMDALLESKIKFITTRHETGAAFMAGIMGRLTGKPGVCLATLGPGATNMLTGVADGNMDRTPIVAITGQAGLNRLHKESHQAYDLIAMYHPVTKWNARISKPDTVPEIVRKAFKIATNEKPGATHIEFPEDVAGTDVKDGGPLEVTELKGARASVKSLSEARTLINKAKHPLLLVGNGVTRTKAADELVAFAEKIQAPVTETFMGKGAISWTHPLSLMTVGLTFKDYITCGLEKTDLLIAIGYDMTEIPPQRFNPEGKIPVLHIDTKNAEVDSAYPVVCNVVGDIAENLTELTESVDKRNEPVDFTKPIRKQILDEFDNYEKDTNFPLKPQKVVYDLRKVLGEGDITLSDTGAHKMWMARMYHCYEPNTCLISNGLASMGISVPGAIAAKIVHPEKQVVAVVGDGAFLMQGCAELETAVRLKLPIVILIWRDNAYGLIEWKQELEFDRSSNIKFGNPDFVKLAESFGAKGIRIEKAEDLQHALKEAVGEKRPVVIDCPVDYSENVKLTERLKKLDCD</sequence>
<dbReference type="GO" id="GO:0009099">
    <property type="term" value="P:L-valine biosynthetic process"/>
    <property type="evidence" value="ECO:0007669"/>
    <property type="project" value="TreeGrafter"/>
</dbReference>
<evidence type="ECO:0000259" key="5">
    <source>
        <dbReference type="Pfam" id="PF02775"/>
    </source>
</evidence>
<dbReference type="GO" id="GO:0009097">
    <property type="term" value="P:isoleucine biosynthetic process"/>
    <property type="evidence" value="ECO:0007669"/>
    <property type="project" value="TreeGrafter"/>
</dbReference>
<dbReference type="Gene3D" id="3.40.50.1220">
    <property type="entry name" value="TPP-binding domain"/>
    <property type="match status" value="1"/>
</dbReference>
<evidence type="ECO:0000256" key="3">
    <source>
        <dbReference type="RuleBase" id="RU362132"/>
    </source>
</evidence>
<comment type="caution">
    <text evidence="7">The sequence shown here is derived from an EMBL/GenBank/DDBJ whole genome shotgun (WGS) entry which is preliminary data.</text>
</comment>
<dbReference type="PANTHER" id="PTHR18968:SF129">
    <property type="entry name" value="ACETOLACTATE SYNTHASE"/>
    <property type="match status" value="1"/>
</dbReference>
<dbReference type="AlphaFoldDB" id="A0A4R2NRZ3"/>
<dbReference type="NCBIfam" id="NF006378">
    <property type="entry name" value="PRK08617.1"/>
    <property type="match status" value="1"/>
</dbReference>
<proteinExistence type="inferred from homology"/>
<comment type="similarity">
    <text evidence="1 3">Belongs to the TPP enzyme family.</text>
</comment>
<evidence type="ECO:0000256" key="2">
    <source>
        <dbReference type="ARBA" id="ARBA00023052"/>
    </source>
</evidence>
<dbReference type="GO" id="GO:0003984">
    <property type="term" value="F:acetolactate synthase activity"/>
    <property type="evidence" value="ECO:0007669"/>
    <property type="project" value="TreeGrafter"/>
</dbReference>
<dbReference type="InterPro" id="IPR029061">
    <property type="entry name" value="THDP-binding"/>
</dbReference>
<dbReference type="CDD" id="cd02010">
    <property type="entry name" value="TPP_ALS"/>
    <property type="match status" value="1"/>
</dbReference>
<evidence type="ECO:0000313" key="7">
    <source>
        <dbReference type="EMBL" id="TCP24522.1"/>
    </source>
</evidence>
<dbReference type="InterPro" id="IPR012001">
    <property type="entry name" value="Thiamin_PyroP_enz_TPP-bd_dom"/>
</dbReference>
<dbReference type="Pfam" id="PF02775">
    <property type="entry name" value="TPP_enzyme_C"/>
    <property type="match status" value="1"/>
</dbReference>